<dbReference type="InterPro" id="IPR017938">
    <property type="entry name" value="Riboflavin_synthase-like_b-brl"/>
</dbReference>
<dbReference type="InterPro" id="IPR039261">
    <property type="entry name" value="FNR_nucleotide-bd"/>
</dbReference>
<keyword evidence="8" id="KW-0411">Iron-sulfur</keyword>
<dbReference type="eggNOG" id="COG1018">
    <property type="taxonomic scope" value="Bacteria"/>
</dbReference>
<dbReference type="PANTHER" id="PTHR47354:SF8">
    <property type="entry name" value="1,2-PHENYLACETYL-COA EPOXIDASE, SUBUNIT E"/>
    <property type="match status" value="1"/>
</dbReference>
<reference evidence="10 11" key="1">
    <citation type="journal article" date="2010" name="Proc. Natl. Acad. Sci. U.S.A.">
        <title>A Nitrospira metagenome illuminates the physiology and evolution of globally important nitrite-oxidizing bacteria.</title>
        <authorList>
            <person name="Lucker S."/>
            <person name="Wagner M."/>
            <person name="Maixner F."/>
            <person name="Pelletier E."/>
            <person name="Koch H."/>
            <person name="Vacherie B."/>
            <person name="Rattei T."/>
            <person name="Sinninghe Damste J."/>
            <person name="Spieck E."/>
            <person name="Le Paslier D."/>
            <person name="Daims H."/>
        </authorList>
    </citation>
    <scope>NUCLEOTIDE SEQUENCE [LARGE SCALE GENOMIC DNA]</scope>
</reference>
<evidence type="ECO:0000256" key="8">
    <source>
        <dbReference type="ARBA" id="ARBA00023014"/>
    </source>
</evidence>
<name>D8PF04_9BACT</name>
<dbReference type="PROSITE" id="PS51384">
    <property type="entry name" value="FAD_FR"/>
    <property type="match status" value="1"/>
</dbReference>
<dbReference type="GO" id="GO:0046872">
    <property type="term" value="F:metal ion binding"/>
    <property type="evidence" value="ECO:0007669"/>
    <property type="project" value="UniProtKB-KW"/>
</dbReference>
<dbReference type="Gene3D" id="2.40.30.10">
    <property type="entry name" value="Translation factors"/>
    <property type="match status" value="1"/>
</dbReference>
<evidence type="ECO:0000259" key="9">
    <source>
        <dbReference type="PROSITE" id="PS51384"/>
    </source>
</evidence>
<dbReference type="HOGENOM" id="CLU_1114738_0_0_0"/>
<protein>
    <recommendedName>
        <fullName evidence="9">FAD-binding FR-type domain-containing protein</fullName>
    </recommendedName>
</protein>
<feature type="domain" description="FAD-binding FR-type" evidence="9">
    <location>
        <begin position="2"/>
        <end position="105"/>
    </location>
</feature>
<evidence type="ECO:0000256" key="1">
    <source>
        <dbReference type="ARBA" id="ARBA00001974"/>
    </source>
</evidence>
<evidence type="ECO:0000256" key="4">
    <source>
        <dbReference type="ARBA" id="ARBA00022723"/>
    </source>
</evidence>
<evidence type="ECO:0000313" key="11">
    <source>
        <dbReference type="Proteomes" id="UP000001660"/>
    </source>
</evidence>
<evidence type="ECO:0000256" key="7">
    <source>
        <dbReference type="ARBA" id="ARBA00023004"/>
    </source>
</evidence>
<evidence type="ECO:0000256" key="3">
    <source>
        <dbReference type="ARBA" id="ARBA00022714"/>
    </source>
</evidence>
<dbReference type="AlphaFoldDB" id="D8PF04"/>
<evidence type="ECO:0000256" key="5">
    <source>
        <dbReference type="ARBA" id="ARBA00022827"/>
    </source>
</evidence>
<proteinExistence type="predicted"/>
<dbReference type="SUPFAM" id="SSF63380">
    <property type="entry name" value="Riboflavin synthase domain-like"/>
    <property type="match status" value="1"/>
</dbReference>
<dbReference type="Proteomes" id="UP000001660">
    <property type="component" value="Chromosome"/>
</dbReference>
<keyword evidence="5" id="KW-0274">FAD</keyword>
<comment type="cofactor">
    <cofactor evidence="1">
        <name>FAD</name>
        <dbReference type="ChEBI" id="CHEBI:57692"/>
    </cofactor>
</comment>
<dbReference type="InterPro" id="IPR050415">
    <property type="entry name" value="MRET"/>
</dbReference>
<dbReference type="OrthoDB" id="9801223at2"/>
<dbReference type="GO" id="GO:0051537">
    <property type="term" value="F:2 iron, 2 sulfur cluster binding"/>
    <property type="evidence" value="ECO:0007669"/>
    <property type="project" value="UniProtKB-KW"/>
</dbReference>
<keyword evidence="3" id="KW-0001">2Fe-2S</keyword>
<dbReference type="EMBL" id="FP929003">
    <property type="protein sequence ID" value="CBK41813.1"/>
    <property type="molecule type" value="Genomic_DNA"/>
</dbReference>
<sequence length="241" mass="26081">MAVAKQAQVVRAKTVGAHTRLLELVATEPLGFVGGQYIIIDSGLVSANGKAVKRAYSLLSSDADQHRFQLAVQRIPNGPGSEFLHGLEAGMKISFSGPWGKLFLRERVPGATLILATDTGITAALGLIRSTEFTPLLAETSFIWLRTSSDYFLPDDFVRGLVPEDCREVRIEAIPEIDRPERISHAQAILGQVLLHGGLTRMFLSGDGAVNSVLLDELVRAGVPATKDNIESFFNMPKKSA</sequence>
<keyword evidence="11" id="KW-1185">Reference proteome</keyword>
<dbReference type="KEGG" id="nde:NIDE2093"/>
<dbReference type="InterPro" id="IPR008333">
    <property type="entry name" value="Cbr1-like_FAD-bd_dom"/>
</dbReference>
<gene>
    <name evidence="10" type="ORF">NIDE2093</name>
</gene>
<evidence type="ECO:0000256" key="6">
    <source>
        <dbReference type="ARBA" id="ARBA00023002"/>
    </source>
</evidence>
<dbReference type="PANTHER" id="PTHR47354">
    <property type="entry name" value="NADH OXIDOREDUCTASE HCR"/>
    <property type="match status" value="1"/>
</dbReference>
<dbReference type="SUPFAM" id="SSF52343">
    <property type="entry name" value="Ferredoxin reductase-like, C-terminal NADP-linked domain"/>
    <property type="match status" value="1"/>
</dbReference>
<keyword evidence="4" id="KW-0479">Metal-binding</keyword>
<keyword evidence="7" id="KW-0408">Iron</keyword>
<dbReference type="STRING" id="330214.NIDE2093"/>
<dbReference type="CDD" id="cd00322">
    <property type="entry name" value="FNR_like"/>
    <property type="match status" value="1"/>
</dbReference>
<accession>D8PF04</accession>
<dbReference type="GO" id="GO:0050660">
    <property type="term" value="F:flavin adenine dinucleotide binding"/>
    <property type="evidence" value="ECO:0007669"/>
    <property type="project" value="TreeGrafter"/>
</dbReference>
<evidence type="ECO:0000313" key="10">
    <source>
        <dbReference type="EMBL" id="CBK41813.1"/>
    </source>
</evidence>
<keyword evidence="6" id="KW-0560">Oxidoreductase</keyword>
<dbReference type="GO" id="GO:0016491">
    <property type="term" value="F:oxidoreductase activity"/>
    <property type="evidence" value="ECO:0007669"/>
    <property type="project" value="UniProtKB-KW"/>
</dbReference>
<dbReference type="Pfam" id="PF00970">
    <property type="entry name" value="FAD_binding_6"/>
    <property type="match status" value="1"/>
</dbReference>
<dbReference type="InterPro" id="IPR017927">
    <property type="entry name" value="FAD-bd_FR_type"/>
</dbReference>
<evidence type="ECO:0000256" key="2">
    <source>
        <dbReference type="ARBA" id="ARBA00022630"/>
    </source>
</evidence>
<organism evidence="10 11">
    <name type="scientific">Nitrospira defluvii</name>
    <dbReference type="NCBI Taxonomy" id="330214"/>
    <lineage>
        <taxon>Bacteria</taxon>
        <taxon>Pseudomonadati</taxon>
        <taxon>Nitrospirota</taxon>
        <taxon>Nitrospiria</taxon>
        <taxon>Nitrospirales</taxon>
        <taxon>Nitrospiraceae</taxon>
        <taxon>Nitrospira</taxon>
    </lineage>
</organism>
<keyword evidence="2" id="KW-0285">Flavoprotein</keyword>